<dbReference type="EMBL" id="JANAKD010001913">
    <property type="protein sequence ID" value="KAJ3475708.1"/>
    <property type="molecule type" value="Genomic_DNA"/>
</dbReference>
<keyword evidence="2" id="KW-1185">Reference proteome</keyword>
<evidence type="ECO:0000313" key="1">
    <source>
        <dbReference type="EMBL" id="KAJ3475708.1"/>
    </source>
</evidence>
<accession>A0ACC1QIZ1</accession>
<proteinExistence type="predicted"/>
<protein>
    <submittedName>
        <fullName evidence="1">Uncharacterized protein</fullName>
    </submittedName>
</protein>
<comment type="caution">
    <text evidence="1">The sequence shown here is derived from an EMBL/GenBank/DDBJ whole genome shotgun (WGS) entry which is preliminary data.</text>
</comment>
<reference evidence="1" key="1">
    <citation type="submission" date="2022-07" db="EMBL/GenBank/DDBJ databases">
        <title>Genome Sequence of Lecanicillium saksenae.</title>
        <authorList>
            <person name="Buettner E."/>
        </authorList>
    </citation>
    <scope>NUCLEOTIDE SEQUENCE</scope>
    <source>
        <strain evidence="1">VT-O1</strain>
    </source>
</reference>
<dbReference type="Proteomes" id="UP001148737">
    <property type="component" value="Unassembled WGS sequence"/>
</dbReference>
<sequence length="833" mass="91941">MDYEANPSAGNAAFASTAASSVASTSPAAQPAGSPSSSAAPAAAAGTSTGIKRRAPIACRSVFQARGQPDHDRDYRHPRTRSEKPRAAAGKAKRPEDPPVGSWENLPPLEDLIDGVNRFTRHYFQLGFISKKQYPEKLRKDHRSCNLFLLLSILSISARMSPVLIARYGTKVKATEFFMERASAMALDQIYAEATLERCQAFYLLSIAQQGSGLRNKSYINMGVAIRMATLMTLHREETYQLQNKTPETIMVAESARRTIWMLHSQDNLHSGPLSPVSLSAADITTLLPCDEDDFANGVEPESRAALEGTLPARDNPALISDKNRSLFATLMQVHHLWGTVGRRSVYYSRISNPYDPNGHFQRVARHLSEWEAALPPSHRFSNELLRRYKAAGEDLAYLCVTMMTRLCNIVLRRPYLADMIQRNEAYHRNRQFFADLAQDLFRNVRDLYEQIDAQFTDRTPDEGVGAQIAAFCVYSCGLFSTYLCKYPVLCNDLALTAAGPAMLQRTVGILNECKEVWPLAEHWAEALEKFSSDPKSMLITTEGSMDDGKDPIPRAIGHLPPPISKSAASVAAAAAMPERALPLPGTQPGSASSTTLSSPRPGHIQGSLAPNPHQQPTGHQYANQISQSHSPVQQHLPQQSHSHLGQYQTSSSASMQFVPHNQQHPQPQFGHNQPQHNKPQHNPSLLQHGQPSYTPAPPQLSHQYMLTAADMAPRWPGITEAHNLGRQQGDGVGMLIDAFDNSAQQHGAFMQPHNMMLGQDFAALLPQDSMLHDGFDGELSVQFYGNQGMGGGSMDEDAGGGYNGITDDESHDMDFYYDQYMEWDQKWTSHGI</sequence>
<evidence type="ECO:0000313" key="2">
    <source>
        <dbReference type="Proteomes" id="UP001148737"/>
    </source>
</evidence>
<gene>
    <name evidence="1" type="ORF">NLG97_g9366</name>
</gene>
<name>A0ACC1QIZ1_9HYPO</name>
<organism evidence="1 2">
    <name type="scientific">Lecanicillium saksenae</name>
    <dbReference type="NCBI Taxonomy" id="468837"/>
    <lineage>
        <taxon>Eukaryota</taxon>
        <taxon>Fungi</taxon>
        <taxon>Dikarya</taxon>
        <taxon>Ascomycota</taxon>
        <taxon>Pezizomycotina</taxon>
        <taxon>Sordariomycetes</taxon>
        <taxon>Hypocreomycetidae</taxon>
        <taxon>Hypocreales</taxon>
        <taxon>Cordycipitaceae</taxon>
        <taxon>Lecanicillium</taxon>
    </lineage>
</organism>